<evidence type="ECO:0000313" key="2">
    <source>
        <dbReference type="Proteomes" id="UP000035680"/>
    </source>
</evidence>
<name>A0A0K0F0G9_STRVS</name>
<dbReference type="AlphaFoldDB" id="A0A0K0F0G9"/>
<sequence>MALNNNNNEINDYDSEEDSSVLTAVSNDYDNREMTNKVSSQLINNTLLHLKEKIDHLEKKIDEKLDYLSKFDEKLDYLAKMSEKLNEKLSIVEEKLTRSEKLSNNSEHSNALREKFEKIYEKEVKLFKRLI</sequence>
<dbReference type="Proteomes" id="UP000035680">
    <property type="component" value="Unassembled WGS sequence"/>
</dbReference>
<keyword evidence="1" id="KW-0175">Coiled coil</keyword>
<reference evidence="3" key="2">
    <citation type="submission" date="2015-08" db="UniProtKB">
        <authorList>
            <consortium name="WormBaseParasite"/>
        </authorList>
    </citation>
    <scope>IDENTIFICATION</scope>
</reference>
<protein>
    <submittedName>
        <fullName evidence="3">Biogenesis of lysosome-related organelles complex 1 subunit KXD1</fullName>
    </submittedName>
</protein>
<evidence type="ECO:0000256" key="1">
    <source>
        <dbReference type="SAM" id="Coils"/>
    </source>
</evidence>
<organism evidence="2 3">
    <name type="scientific">Strongyloides venezuelensis</name>
    <name type="common">Threadworm</name>
    <dbReference type="NCBI Taxonomy" id="75913"/>
    <lineage>
        <taxon>Eukaryota</taxon>
        <taxon>Metazoa</taxon>
        <taxon>Ecdysozoa</taxon>
        <taxon>Nematoda</taxon>
        <taxon>Chromadorea</taxon>
        <taxon>Rhabditida</taxon>
        <taxon>Tylenchina</taxon>
        <taxon>Panagrolaimomorpha</taxon>
        <taxon>Strongyloidoidea</taxon>
        <taxon>Strongyloididae</taxon>
        <taxon>Strongyloides</taxon>
    </lineage>
</organism>
<evidence type="ECO:0000313" key="3">
    <source>
        <dbReference type="WBParaSite" id="SVE_0228300.1"/>
    </source>
</evidence>
<feature type="coiled-coil region" evidence="1">
    <location>
        <begin position="40"/>
        <end position="102"/>
    </location>
</feature>
<keyword evidence="2" id="KW-1185">Reference proteome</keyword>
<dbReference type="WBParaSite" id="SVE_0228300.1">
    <property type="protein sequence ID" value="SVE_0228300.1"/>
    <property type="gene ID" value="SVE_0228300"/>
</dbReference>
<reference evidence="2" key="1">
    <citation type="submission" date="2014-07" db="EMBL/GenBank/DDBJ databases">
        <authorList>
            <person name="Martin A.A"/>
            <person name="De Silva N."/>
        </authorList>
    </citation>
    <scope>NUCLEOTIDE SEQUENCE</scope>
</reference>
<accession>A0A0K0F0G9</accession>
<proteinExistence type="predicted"/>